<reference evidence="2 3" key="1">
    <citation type="journal article" date="2016" name="Nat. Commun.">
        <title>Ectomycorrhizal ecology is imprinted in the genome of the dominant symbiotic fungus Cenococcum geophilum.</title>
        <authorList>
            <consortium name="DOE Joint Genome Institute"/>
            <person name="Peter M."/>
            <person name="Kohler A."/>
            <person name="Ohm R.A."/>
            <person name="Kuo A."/>
            <person name="Krutzmann J."/>
            <person name="Morin E."/>
            <person name="Arend M."/>
            <person name="Barry K.W."/>
            <person name="Binder M."/>
            <person name="Choi C."/>
            <person name="Clum A."/>
            <person name="Copeland A."/>
            <person name="Grisel N."/>
            <person name="Haridas S."/>
            <person name="Kipfer T."/>
            <person name="LaButti K."/>
            <person name="Lindquist E."/>
            <person name="Lipzen A."/>
            <person name="Maire R."/>
            <person name="Meier B."/>
            <person name="Mihaltcheva S."/>
            <person name="Molinier V."/>
            <person name="Murat C."/>
            <person name="Poggeler S."/>
            <person name="Quandt C.A."/>
            <person name="Sperisen C."/>
            <person name="Tritt A."/>
            <person name="Tisserant E."/>
            <person name="Crous P.W."/>
            <person name="Henrissat B."/>
            <person name="Nehls U."/>
            <person name="Egli S."/>
            <person name="Spatafora J.W."/>
            <person name="Grigoriev I.V."/>
            <person name="Martin F.M."/>
        </authorList>
    </citation>
    <scope>NUCLEOTIDE SEQUENCE [LARGE SCALE GENOMIC DNA]</scope>
    <source>
        <strain evidence="2 3">CBS 207.34</strain>
    </source>
</reference>
<sequence>MPETEGAAKLRFAEEEASAIQALFQNSEMLLSPCFQDVVSALTRNCIAHFACHGISSREDPGRSYLKLLDYKGNPLNVEKLMRLKIKNYGLAYLSAMILQTLKS</sequence>
<dbReference type="OrthoDB" id="9991317at2759"/>
<dbReference type="InterPro" id="IPR024983">
    <property type="entry name" value="CHAT_dom"/>
</dbReference>
<dbReference type="Pfam" id="PF12770">
    <property type="entry name" value="CHAT"/>
    <property type="match status" value="1"/>
</dbReference>
<proteinExistence type="predicted"/>
<keyword evidence="3" id="KW-1185">Reference proteome</keyword>
<evidence type="ECO:0000313" key="2">
    <source>
        <dbReference type="EMBL" id="OCL06469.1"/>
    </source>
</evidence>
<name>A0A8E2JRI3_9PEZI</name>
<evidence type="ECO:0000313" key="3">
    <source>
        <dbReference type="Proteomes" id="UP000250140"/>
    </source>
</evidence>
<protein>
    <recommendedName>
        <fullName evidence="1">CHAT domain-containing protein</fullName>
    </recommendedName>
</protein>
<dbReference type="EMBL" id="KV750068">
    <property type="protein sequence ID" value="OCL06469.1"/>
    <property type="molecule type" value="Genomic_DNA"/>
</dbReference>
<feature type="domain" description="CHAT" evidence="1">
    <location>
        <begin position="8"/>
        <end position="96"/>
    </location>
</feature>
<organism evidence="2 3">
    <name type="scientific">Glonium stellatum</name>
    <dbReference type="NCBI Taxonomy" id="574774"/>
    <lineage>
        <taxon>Eukaryota</taxon>
        <taxon>Fungi</taxon>
        <taxon>Dikarya</taxon>
        <taxon>Ascomycota</taxon>
        <taxon>Pezizomycotina</taxon>
        <taxon>Dothideomycetes</taxon>
        <taxon>Pleosporomycetidae</taxon>
        <taxon>Gloniales</taxon>
        <taxon>Gloniaceae</taxon>
        <taxon>Glonium</taxon>
    </lineage>
</organism>
<dbReference type="AlphaFoldDB" id="A0A8E2JRI3"/>
<evidence type="ECO:0000259" key="1">
    <source>
        <dbReference type="Pfam" id="PF12770"/>
    </source>
</evidence>
<dbReference type="Proteomes" id="UP000250140">
    <property type="component" value="Unassembled WGS sequence"/>
</dbReference>
<gene>
    <name evidence="2" type="ORF">AOQ84DRAFT_378583</name>
</gene>
<accession>A0A8E2JRI3</accession>